<evidence type="ECO:0000259" key="3">
    <source>
        <dbReference type="Pfam" id="PF13490"/>
    </source>
</evidence>
<keyword evidence="1" id="KW-0805">Transcription regulation</keyword>
<dbReference type="InterPro" id="IPR041916">
    <property type="entry name" value="Anti_sigma_zinc_sf"/>
</dbReference>
<evidence type="ECO:0000313" key="5">
    <source>
        <dbReference type="Proteomes" id="UP000678513"/>
    </source>
</evidence>
<evidence type="ECO:0000256" key="1">
    <source>
        <dbReference type="ARBA" id="ARBA00023015"/>
    </source>
</evidence>
<dbReference type="Gene3D" id="1.10.10.1320">
    <property type="entry name" value="Anti-sigma factor, zinc-finger domain"/>
    <property type="match status" value="1"/>
</dbReference>
<sequence>MAQGNNCRRYEDDLSGFVDQTLPARRVDQVSEHLVRCPKCAASVEELRRVRSRLNSCQGIAPLPSSLAERLQSIAGGECDQPLYVTVRDSSDCHGVGGRLMRGGMAVTLALATLVMLSLALGKEPAAVADPVRSAREQYSLALTTINVNQGVGAVQWARERGARPGEATQVSPRAIDLGESTPIDESTAMARLSSNGRDITYSGLQRVWLMDGDGAHRSNDVEIDVVAGEGTSLTVLDATGARFLSWFVPTMGCCSPVVETGWQFYAYQDTDLVAGRAASVLEARGDGYVVTRWWLDTDTGLPLWMERYDTTGRPTLVSGFQSIDIGRAQLATNSTVPYPMESVSTSTASTAGWCIGLPECPLQLAGLPLVAHARTGGEETSFQKLVYSDGVRTISVTWTPGTLVNGPRVSDDSLGLPHVSAWQAGDGVISVATGGSRALLATACHELPGVHEKGFGLWERLSSGFGRLVGIG</sequence>
<reference evidence="4 5" key="1">
    <citation type="submission" date="2021-03" db="EMBL/GenBank/DDBJ databases">
        <title>Human Oral Microbial Genomes.</title>
        <authorList>
            <person name="Johnston C.D."/>
            <person name="Chen T."/>
            <person name="Dewhirst F.E."/>
        </authorList>
    </citation>
    <scope>NUCLEOTIDE SEQUENCE [LARGE SCALE GENOMIC DNA]</scope>
    <source>
        <strain evidence="4 5">DSMZ 100122</strain>
    </source>
</reference>
<accession>A0ABX7Y1Y2</accession>
<keyword evidence="5" id="KW-1185">Reference proteome</keyword>
<dbReference type="Proteomes" id="UP000678513">
    <property type="component" value="Chromosome"/>
</dbReference>
<keyword evidence="2" id="KW-0804">Transcription</keyword>
<dbReference type="RefSeq" id="WP_212321418.1">
    <property type="nucleotide sequence ID" value="NZ_CP072384.1"/>
</dbReference>
<dbReference type="Gene3D" id="2.50.20.10">
    <property type="entry name" value="Lipoprotein localisation LolA/LolB/LppX"/>
    <property type="match status" value="1"/>
</dbReference>
<evidence type="ECO:0000313" key="4">
    <source>
        <dbReference type="EMBL" id="QUC07165.1"/>
    </source>
</evidence>
<name>A0ABX7Y1Y2_9ACTN</name>
<gene>
    <name evidence="4" type="ORF">J5A65_09405</name>
</gene>
<dbReference type="EMBL" id="CP072384">
    <property type="protein sequence ID" value="QUC07165.1"/>
    <property type="molecule type" value="Genomic_DNA"/>
</dbReference>
<organism evidence="4 5">
    <name type="scientific">Arachnia rubra</name>
    <dbReference type="NCBI Taxonomy" id="1547448"/>
    <lineage>
        <taxon>Bacteria</taxon>
        <taxon>Bacillati</taxon>
        <taxon>Actinomycetota</taxon>
        <taxon>Actinomycetes</taxon>
        <taxon>Propionibacteriales</taxon>
        <taxon>Propionibacteriaceae</taxon>
        <taxon>Arachnia</taxon>
    </lineage>
</organism>
<protein>
    <submittedName>
        <fullName evidence="4">Zf-HC2 domain-containing protein</fullName>
    </submittedName>
</protein>
<dbReference type="InterPro" id="IPR027383">
    <property type="entry name" value="Znf_put"/>
</dbReference>
<proteinExistence type="predicted"/>
<evidence type="ECO:0000256" key="2">
    <source>
        <dbReference type="ARBA" id="ARBA00023163"/>
    </source>
</evidence>
<dbReference type="Pfam" id="PF13490">
    <property type="entry name" value="zf-HC2"/>
    <property type="match status" value="1"/>
</dbReference>
<feature type="domain" description="Putative zinc-finger" evidence="3">
    <location>
        <begin position="7"/>
        <end position="41"/>
    </location>
</feature>